<gene>
    <name evidence="1" type="ORF">Cabys_2355</name>
</gene>
<dbReference type="EMBL" id="CP018099">
    <property type="protein sequence ID" value="APF19104.1"/>
    <property type="molecule type" value="Genomic_DNA"/>
</dbReference>
<dbReference type="Proteomes" id="UP000183868">
    <property type="component" value="Chromosome"/>
</dbReference>
<name>A0A1J1CB13_CALAY</name>
<dbReference type="AlphaFoldDB" id="A0A1J1CB13"/>
<organism evidence="1 2">
    <name type="scientific">Caldithrix abyssi DSM 13497</name>
    <dbReference type="NCBI Taxonomy" id="880073"/>
    <lineage>
        <taxon>Bacteria</taxon>
        <taxon>Pseudomonadati</taxon>
        <taxon>Calditrichota</taxon>
        <taxon>Calditrichia</taxon>
        <taxon>Calditrichales</taxon>
        <taxon>Calditrichaceae</taxon>
        <taxon>Caldithrix</taxon>
    </lineage>
</organism>
<sequence>MNGQSAILLLFQRWRYVFFTDRADLHNFFISVCEYLRNLREKKIT</sequence>
<protein>
    <submittedName>
        <fullName evidence="1">Uncharacterized protein</fullName>
    </submittedName>
</protein>
<evidence type="ECO:0000313" key="1">
    <source>
        <dbReference type="EMBL" id="APF19104.1"/>
    </source>
</evidence>
<evidence type="ECO:0000313" key="2">
    <source>
        <dbReference type="Proteomes" id="UP000183868"/>
    </source>
</evidence>
<accession>A0A1J1CB13</accession>
<proteinExistence type="predicted"/>
<reference evidence="1 2" key="1">
    <citation type="submission" date="2016-11" db="EMBL/GenBank/DDBJ databases">
        <title>Genomic analysis of Caldithrix abyssi and proposal of a novel bacterial phylum Caldithrichaeota.</title>
        <authorList>
            <person name="Kublanov I."/>
            <person name="Sigalova O."/>
            <person name="Gavrilov S."/>
            <person name="Lebedinsky A."/>
            <person name="Ivanova N."/>
            <person name="Daum C."/>
            <person name="Reddy T."/>
            <person name="Klenk H.P."/>
            <person name="Goker M."/>
            <person name="Reva O."/>
            <person name="Miroshnichenko M."/>
            <person name="Kyprides N."/>
            <person name="Woyke T."/>
            <person name="Gelfand M."/>
        </authorList>
    </citation>
    <scope>NUCLEOTIDE SEQUENCE [LARGE SCALE GENOMIC DNA]</scope>
    <source>
        <strain evidence="1 2">LF13</strain>
    </source>
</reference>
<dbReference type="KEGG" id="caby:Cabys_2355"/>